<feature type="domain" description="Gnk2-homologous" evidence="6">
    <location>
        <begin position="136"/>
        <end position="243"/>
    </location>
</feature>
<evidence type="ECO:0000256" key="2">
    <source>
        <dbReference type="ARBA" id="ARBA00022737"/>
    </source>
</evidence>
<proteinExistence type="predicted"/>
<feature type="chain" id="PRO_5015138132" evidence="5">
    <location>
        <begin position="25"/>
        <end position="307"/>
    </location>
</feature>
<name>A0A2P2QMX8_RHIMU</name>
<dbReference type="PROSITE" id="PS51473">
    <property type="entry name" value="GNK2"/>
    <property type="match status" value="2"/>
</dbReference>
<dbReference type="InterPro" id="IPR038408">
    <property type="entry name" value="GNK2_sf"/>
</dbReference>
<keyword evidence="1 5" id="KW-0732">Signal</keyword>
<evidence type="ECO:0000259" key="6">
    <source>
        <dbReference type="PROSITE" id="PS51473"/>
    </source>
</evidence>
<evidence type="ECO:0000256" key="5">
    <source>
        <dbReference type="SAM" id="SignalP"/>
    </source>
</evidence>
<dbReference type="FunFam" id="3.30.430.20:FF:000003">
    <property type="entry name" value="Cysteine-rich RLK (RECEPTOR-like protein kinase) 10"/>
    <property type="match status" value="1"/>
</dbReference>
<evidence type="ECO:0000256" key="1">
    <source>
        <dbReference type="ARBA" id="ARBA00022729"/>
    </source>
</evidence>
<protein>
    <submittedName>
        <fullName evidence="7">Cysteine-rich repeat secretory protein 38-like isoform X1</fullName>
    </submittedName>
</protein>
<dbReference type="FunFam" id="3.30.430.20:FF:000002">
    <property type="entry name" value="Cysteine-rich receptor-like protein kinase 10"/>
    <property type="match status" value="1"/>
</dbReference>
<reference evidence="7" key="1">
    <citation type="submission" date="2018-02" db="EMBL/GenBank/DDBJ databases">
        <title>Rhizophora mucronata_Transcriptome.</title>
        <authorList>
            <person name="Meera S.P."/>
            <person name="Sreeshan A."/>
            <person name="Augustine A."/>
        </authorList>
    </citation>
    <scope>NUCLEOTIDE SEQUENCE</scope>
    <source>
        <tissue evidence="7">Leaf</tissue>
    </source>
</reference>
<evidence type="ECO:0000313" key="7">
    <source>
        <dbReference type="EMBL" id="MBX68372.1"/>
    </source>
</evidence>
<keyword evidence="2" id="KW-0677">Repeat</keyword>
<feature type="signal peptide" evidence="5">
    <location>
        <begin position="1"/>
        <end position="24"/>
    </location>
</feature>
<dbReference type="Gene3D" id="3.30.430.20">
    <property type="entry name" value="Gnk2 domain, C-X8-C-X2-C motif"/>
    <property type="match status" value="2"/>
</dbReference>
<feature type="region of interest" description="Disordered" evidence="3">
    <location>
        <begin position="249"/>
        <end position="280"/>
    </location>
</feature>
<feature type="domain" description="Gnk2-homologous" evidence="6">
    <location>
        <begin position="27"/>
        <end position="130"/>
    </location>
</feature>
<dbReference type="InterPro" id="IPR002902">
    <property type="entry name" value="GNK2"/>
</dbReference>
<dbReference type="PANTHER" id="PTHR32099">
    <property type="entry name" value="CYSTEINE-RICH REPEAT SECRETORY PROTEIN"/>
    <property type="match status" value="1"/>
</dbReference>
<accession>A0A2P2QMX8</accession>
<organism evidence="7">
    <name type="scientific">Rhizophora mucronata</name>
    <name type="common">Asiatic mangrove</name>
    <dbReference type="NCBI Taxonomy" id="61149"/>
    <lineage>
        <taxon>Eukaryota</taxon>
        <taxon>Viridiplantae</taxon>
        <taxon>Streptophyta</taxon>
        <taxon>Embryophyta</taxon>
        <taxon>Tracheophyta</taxon>
        <taxon>Spermatophyta</taxon>
        <taxon>Magnoliopsida</taxon>
        <taxon>eudicotyledons</taxon>
        <taxon>Gunneridae</taxon>
        <taxon>Pentapetalae</taxon>
        <taxon>rosids</taxon>
        <taxon>fabids</taxon>
        <taxon>Malpighiales</taxon>
        <taxon>Rhizophoraceae</taxon>
        <taxon>Rhizophora</taxon>
    </lineage>
</organism>
<feature type="transmembrane region" description="Helical" evidence="4">
    <location>
        <begin position="285"/>
        <end position="302"/>
    </location>
</feature>
<dbReference type="PANTHER" id="PTHR32099:SF51">
    <property type="entry name" value="CYSTEINE-RICH RECEPTOR-LIKE PROTEIN KINASE 25 ISOFORM X1"/>
    <property type="match status" value="1"/>
</dbReference>
<sequence>MAMGSSRLLLLISPLLIQCYLTIAQPHPLYSVCSEGGNFTSNSTYKTNLDHLLTSLASDSDINYGFYNSSFGENNDQANAIALCRGDTKLVACTACVKNAHQVLRQRCPNQKEAIIWYDDCMLRYSDRNIFGNSESRPYFWMYNLNNISKVDQFSQALNALLTNLTRIASSGDSRLKFAFGNSTTTSKDTIYALVQCTPDLSKLQCSNCMNDTIQLIPKCCTGRQGGRVYTPSCQFRYEKDIFYDPAAVSSPQPSAAKSVPPPGPVGSTPTSPAPTSTSGISGRGSNIFVTFGTFFILIYGLRRLQT</sequence>
<evidence type="ECO:0000256" key="3">
    <source>
        <dbReference type="SAM" id="MobiDB-lite"/>
    </source>
</evidence>
<keyword evidence="4" id="KW-0812">Transmembrane</keyword>
<evidence type="ECO:0000256" key="4">
    <source>
        <dbReference type="SAM" id="Phobius"/>
    </source>
</evidence>
<dbReference type="AlphaFoldDB" id="A0A2P2QMX8"/>
<dbReference type="CDD" id="cd23509">
    <property type="entry name" value="Gnk2-like"/>
    <property type="match status" value="2"/>
</dbReference>
<feature type="compositionally biased region" description="Low complexity" evidence="3">
    <location>
        <begin position="249"/>
        <end position="259"/>
    </location>
</feature>
<keyword evidence="4" id="KW-0472">Membrane</keyword>
<dbReference type="EMBL" id="GGEC01087888">
    <property type="protein sequence ID" value="MBX68372.1"/>
    <property type="molecule type" value="Transcribed_RNA"/>
</dbReference>
<dbReference type="Pfam" id="PF01657">
    <property type="entry name" value="Stress-antifung"/>
    <property type="match status" value="2"/>
</dbReference>
<keyword evidence="4" id="KW-1133">Transmembrane helix</keyword>
<feature type="compositionally biased region" description="Low complexity" evidence="3">
    <location>
        <begin position="266"/>
        <end position="280"/>
    </location>
</feature>